<sequence>MRTSDKLLGVIYAITAVLAMFAAIVVVCSLVRPDDAGAVGVATVMDQSDGPLYDLPKNVNSYIATERSTNRAYIVVESDRGIAITPYLDGDGDQVVIARP</sequence>
<evidence type="ECO:0000256" key="1">
    <source>
        <dbReference type="SAM" id="Phobius"/>
    </source>
</evidence>
<feature type="transmembrane region" description="Helical" evidence="1">
    <location>
        <begin position="7"/>
        <end position="27"/>
    </location>
</feature>
<accession>A0AAW6AI82</accession>
<dbReference type="EMBL" id="JAQLEC010000002">
    <property type="protein sequence ID" value="MDB1838236.1"/>
    <property type="molecule type" value="Genomic_DNA"/>
</dbReference>
<dbReference type="Proteomes" id="UP001212741">
    <property type="component" value="Unassembled WGS sequence"/>
</dbReference>
<organism evidence="2 3">
    <name type="scientific">Collinsella aerofaciens</name>
    <dbReference type="NCBI Taxonomy" id="74426"/>
    <lineage>
        <taxon>Bacteria</taxon>
        <taxon>Bacillati</taxon>
        <taxon>Actinomycetota</taxon>
        <taxon>Coriobacteriia</taxon>
        <taxon>Coriobacteriales</taxon>
        <taxon>Coriobacteriaceae</taxon>
        <taxon>Collinsella</taxon>
    </lineage>
</organism>
<gene>
    <name evidence="2" type="ORF">PMW86_01305</name>
</gene>
<evidence type="ECO:0000313" key="3">
    <source>
        <dbReference type="Proteomes" id="UP001212741"/>
    </source>
</evidence>
<reference evidence="2" key="1">
    <citation type="submission" date="2023-01" db="EMBL/GenBank/DDBJ databases">
        <title>Human gut microbiome strain richness.</title>
        <authorList>
            <person name="Chen-Liaw A."/>
        </authorList>
    </citation>
    <scope>NUCLEOTIDE SEQUENCE</scope>
    <source>
        <strain evidence="2">D54st1_D6_D54t1_190329</strain>
    </source>
</reference>
<proteinExistence type="predicted"/>
<comment type="caution">
    <text evidence="2">The sequence shown here is derived from an EMBL/GenBank/DDBJ whole genome shotgun (WGS) entry which is preliminary data.</text>
</comment>
<evidence type="ECO:0000313" key="2">
    <source>
        <dbReference type="EMBL" id="MDB1838236.1"/>
    </source>
</evidence>
<keyword evidence="1" id="KW-1133">Transmembrane helix</keyword>
<dbReference type="AlphaFoldDB" id="A0AAW6AI82"/>
<dbReference type="RefSeq" id="WP_195520593.1">
    <property type="nucleotide sequence ID" value="NZ_JADNPG010000003.1"/>
</dbReference>
<name>A0AAW6AI82_9ACTN</name>
<keyword evidence="1" id="KW-0472">Membrane</keyword>
<keyword evidence="1" id="KW-0812">Transmembrane</keyword>
<protein>
    <submittedName>
        <fullName evidence="2">Uncharacterized protein</fullName>
    </submittedName>
</protein>